<proteinExistence type="predicted"/>
<dbReference type="GO" id="GO:0000156">
    <property type="term" value="F:phosphorelay response regulator activity"/>
    <property type="evidence" value="ECO:0007669"/>
    <property type="project" value="InterPro"/>
</dbReference>
<evidence type="ECO:0000313" key="5">
    <source>
        <dbReference type="Proteomes" id="UP000515344"/>
    </source>
</evidence>
<dbReference type="InterPro" id="IPR011006">
    <property type="entry name" value="CheY-like_superfamily"/>
</dbReference>
<protein>
    <submittedName>
        <fullName evidence="4">Response regulator transcription factor</fullName>
    </submittedName>
</protein>
<name>A0A7G5XCV3_9BACT</name>
<dbReference type="Pfam" id="PF00072">
    <property type="entry name" value="Response_reg"/>
    <property type="match status" value="1"/>
</dbReference>
<dbReference type="GO" id="GO:0003677">
    <property type="term" value="F:DNA binding"/>
    <property type="evidence" value="ECO:0007669"/>
    <property type="project" value="InterPro"/>
</dbReference>
<dbReference type="SMART" id="SM00448">
    <property type="entry name" value="REC"/>
    <property type="match status" value="1"/>
</dbReference>
<feature type="modified residue" description="4-aspartylphosphate" evidence="1">
    <location>
        <position position="56"/>
    </location>
</feature>
<dbReference type="AlphaFoldDB" id="A0A7G5XCV3"/>
<dbReference type="KEGG" id="lacs:H4075_14610"/>
<dbReference type="SMART" id="SM00850">
    <property type="entry name" value="LytTR"/>
    <property type="match status" value="1"/>
</dbReference>
<accession>A0A7G5XCV3</accession>
<dbReference type="Pfam" id="PF04397">
    <property type="entry name" value="LytTR"/>
    <property type="match status" value="1"/>
</dbReference>
<organism evidence="4 5">
    <name type="scientific">Lacibacter sediminis</name>
    <dbReference type="NCBI Taxonomy" id="2760713"/>
    <lineage>
        <taxon>Bacteria</taxon>
        <taxon>Pseudomonadati</taxon>
        <taxon>Bacteroidota</taxon>
        <taxon>Chitinophagia</taxon>
        <taxon>Chitinophagales</taxon>
        <taxon>Chitinophagaceae</taxon>
        <taxon>Lacibacter</taxon>
    </lineage>
</organism>
<feature type="domain" description="Response regulatory" evidence="2">
    <location>
        <begin position="4"/>
        <end position="117"/>
    </location>
</feature>
<dbReference type="PROSITE" id="PS50930">
    <property type="entry name" value="HTH_LYTTR"/>
    <property type="match status" value="1"/>
</dbReference>
<dbReference type="PANTHER" id="PTHR37299">
    <property type="entry name" value="TRANSCRIPTIONAL REGULATOR-RELATED"/>
    <property type="match status" value="1"/>
</dbReference>
<keyword evidence="1" id="KW-0597">Phosphoprotein</keyword>
<dbReference type="PROSITE" id="PS50110">
    <property type="entry name" value="RESPONSE_REGULATORY"/>
    <property type="match status" value="1"/>
</dbReference>
<evidence type="ECO:0000256" key="1">
    <source>
        <dbReference type="PROSITE-ProRule" id="PRU00169"/>
    </source>
</evidence>
<dbReference type="InterPro" id="IPR007492">
    <property type="entry name" value="LytTR_DNA-bd_dom"/>
</dbReference>
<dbReference type="Gene3D" id="2.40.50.1020">
    <property type="entry name" value="LytTr DNA-binding domain"/>
    <property type="match status" value="1"/>
</dbReference>
<gene>
    <name evidence="4" type="ORF">H4075_14610</name>
</gene>
<dbReference type="Proteomes" id="UP000515344">
    <property type="component" value="Chromosome"/>
</dbReference>
<keyword evidence="5" id="KW-1185">Reference proteome</keyword>
<evidence type="ECO:0000313" key="4">
    <source>
        <dbReference type="EMBL" id="QNA43306.1"/>
    </source>
</evidence>
<dbReference type="InterPro" id="IPR001789">
    <property type="entry name" value="Sig_transdc_resp-reg_receiver"/>
</dbReference>
<dbReference type="Gene3D" id="3.40.50.2300">
    <property type="match status" value="1"/>
</dbReference>
<dbReference type="RefSeq" id="WP_182801571.1">
    <property type="nucleotide sequence ID" value="NZ_CP060007.1"/>
</dbReference>
<reference evidence="5" key="1">
    <citation type="submission" date="2020-08" db="EMBL/GenBank/DDBJ databases">
        <title>Lacibacter sp. S13-6-6 genome sequencing.</title>
        <authorList>
            <person name="Jin L."/>
        </authorList>
    </citation>
    <scope>NUCLEOTIDE SEQUENCE [LARGE SCALE GENOMIC DNA]</scope>
    <source>
        <strain evidence="5">S13-6-6</strain>
    </source>
</reference>
<dbReference type="InterPro" id="IPR046947">
    <property type="entry name" value="LytR-like"/>
</dbReference>
<dbReference type="EMBL" id="CP060007">
    <property type="protein sequence ID" value="QNA43306.1"/>
    <property type="molecule type" value="Genomic_DNA"/>
</dbReference>
<evidence type="ECO:0000259" key="2">
    <source>
        <dbReference type="PROSITE" id="PS50110"/>
    </source>
</evidence>
<dbReference type="PANTHER" id="PTHR37299:SF1">
    <property type="entry name" value="STAGE 0 SPORULATION PROTEIN A HOMOLOG"/>
    <property type="match status" value="1"/>
</dbReference>
<sequence length="254" mass="29019">MDLKAVLIDDEPRGISSMQKLLQINCPDVTVIGSFTDANEAIDQIKILDPDLIFLDIAMPVKSGFELLKELKGANFEVIFVTAHNQFMVEAFHFSAIDYLLKPVEDNLLIDAVERAKKRINEKSGNKNIETFLHNLTQKQSPQKMRLCIPSLKGFQVIELDDILYAESSGNYTNLYFANSKMTCTSKPMHEYEKLLEDAGFVRIHKSVLVNLKHIKEYFRGEGGSVLLSNGHELEVARRKKDLLIARMKEYYKF</sequence>
<feature type="domain" description="HTH LytTR-type" evidence="3">
    <location>
        <begin position="149"/>
        <end position="250"/>
    </location>
</feature>
<evidence type="ECO:0000259" key="3">
    <source>
        <dbReference type="PROSITE" id="PS50930"/>
    </source>
</evidence>
<dbReference type="SUPFAM" id="SSF52172">
    <property type="entry name" value="CheY-like"/>
    <property type="match status" value="1"/>
</dbReference>